<evidence type="ECO:0000313" key="5">
    <source>
        <dbReference type="Proteomes" id="UP001550210"/>
    </source>
</evidence>
<organism evidence="4 5">
    <name type="scientific">Streptomyces ossamyceticus</name>
    <dbReference type="NCBI Taxonomy" id="249581"/>
    <lineage>
        <taxon>Bacteria</taxon>
        <taxon>Bacillati</taxon>
        <taxon>Actinomycetota</taxon>
        <taxon>Actinomycetes</taxon>
        <taxon>Kitasatosporales</taxon>
        <taxon>Streptomycetaceae</taxon>
        <taxon>Streptomyces</taxon>
    </lineage>
</organism>
<sequence length="474" mass="53094">MSAARPYDHVVLVSLDCLRSDCVGIHPHKLWPLRHPGLRVPATPVLDDLAGSGAFFGNVIASAPYTSAAHATVFTGQYPARHGLHAFYEGRLHSPSVFTHARRDGRRTIMKVDFPVILGEQLGFTADIDTYLVEEDQQFIDAVTAADSSVSLAHFAGMHMPYGFHNLRFGGEAYREKLAWMEGLLPDDVPHQVDELNETQRTPEDMSLFLRYKRAVNHLYATGQYDVLFQLYLDGVEFFLKDRFEPFLAQLADRVRQTGKTMLLVLFGDHGQQFEDTSYGNFNSLEEGVLRVPLIIAGDGVSPGQHHRRIRSADIAPTVLDLAGIKVPWSGLFDGESRADVVRGEAKLTEDAPALAQAYTSDARQFVEYQKRQAKGEDPGPLPHPLIGESAYLDRARLVRRHYRYTDQMTRMAPDARTWTEHFDEEYVPHVHAGAPDPRLTAMLDDYNRAFGPGRVTSPPESVRQGLRSLGYPL</sequence>
<dbReference type="InterPro" id="IPR050738">
    <property type="entry name" value="Sulfatase"/>
</dbReference>
<dbReference type="InterPro" id="IPR000917">
    <property type="entry name" value="Sulfatase_N"/>
</dbReference>
<comment type="similarity">
    <text evidence="1">Belongs to the sulfatase family.</text>
</comment>
<accession>A0ABV2UQX0</accession>
<dbReference type="Proteomes" id="UP001550210">
    <property type="component" value="Unassembled WGS sequence"/>
</dbReference>
<proteinExistence type="inferred from homology"/>
<keyword evidence="5" id="KW-1185">Reference proteome</keyword>
<dbReference type="Pfam" id="PF00884">
    <property type="entry name" value="Sulfatase"/>
    <property type="match status" value="1"/>
</dbReference>
<feature type="region of interest" description="Disordered" evidence="2">
    <location>
        <begin position="452"/>
        <end position="474"/>
    </location>
</feature>
<reference evidence="4 5" key="1">
    <citation type="submission" date="2024-06" db="EMBL/GenBank/DDBJ databases">
        <title>The Natural Products Discovery Center: Release of the First 8490 Sequenced Strains for Exploring Actinobacteria Biosynthetic Diversity.</title>
        <authorList>
            <person name="Kalkreuter E."/>
            <person name="Kautsar S.A."/>
            <person name="Yang D."/>
            <person name="Bader C.D."/>
            <person name="Teijaro C.N."/>
            <person name="Fluegel L."/>
            <person name="Davis C.M."/>
            <person name="Simpson J.R."/>
            <person name="Lauterbach L."/>
            <person name="Steele A.D."/>
            <person name="Gui C."/>
            <person name="Meng S."/>
            <person name="Li G."/>
            <person name="Viehrig K."/>
            <person name="Ye F."/>
            <person name="Su P."/>
            <person name="Kiefer A.F."/>
            <person name="Nichols A."/>
            <person name="Cepeda A.J."/>
            <person name="Yan W."/>
            <person name="Fan B."/>
            <person name="Jiang Y."/>
            <person name="Adhikari A."/>
            <person name="Zheng C.-J."/>
            <person name="Schuster L."/>
            <person name="Cowan T.M."/>
            <person name="Smanski M.J."/>
            <person name="Chevrette M.G."/>
            <person name="De Carvalho L.P.S."/>
            <person name="Shen B."/>
        </authorList>
    </citation>
    <scope>NUCLEOTIDE SEQUENCE [LARGE SCALE GENOMIC DNA]</scope>
    <source>
        <strain evidence="4 5">NPDC006434</strain>
    </source>
</reference>
<dbReference type="PANTHER" id="PTHR42693">
    <property type="entry name" value="ARYLSULFATASE FAMILY MEMBER"/>
    <property type="match status" value="1"/>
</dbReference>
<evidence type="ECO:0000256" key="1">
    <source>
        <dbReference type="ARBA" id="ARBA00008779"/>
    </source>
</evidence>
<evidence type="ECO:0000259" key="3">
    <source>
        <dbReference type="Pfam" id="PF00884"/>
    </source>
</evidence>
<dbReference type="InterPro" id="IPR017850">
    <property type="entry name" value="Alkaline_phosphatase_core_sf"/>
</dbReference>
<dbReference type="PANTHER" id="PTHR42693:SF33">
    <property type="entry name" value="ARYLSULFATASE"/>
    <property type="match status" value="1"/>
</dbReference>
<name>A0ABV2UQX0_9ACTN</name>
<dbReference type="Gene3D" id="3.40.720.10">
    <property type="entry name" value="Alkaline Phosphatase, subunit A"/>
    <property type="match status" value="2"/>
</dbReference>
<feature type="domain" description="Sulfatase N-terminal" evidence="3">
    <location>
        <begin position="9"/>
        <end position="325"/>
    </location>
</feature>
<comment type="caution">
    <text evidence="4">The sequence shown here is derived from an EMBL/GenBank/DDBJ whole genome shotgun (WGS) entry which is preliminary data.</text>
</comment>
<protein>
    <submittedName>
        <fullName evidence="4">Sulfatase-like hydrolase/transferase</fullName>
    </submittedName>
</protein>
<dbReference type="RefSeq" id="WP_355392580.1">
    <property type="nucleotide sequence ID" value="NZ_JBEGHN010000023.1"/>
</dbReference>
<evidence type="ECO:0000313" key="4">
    <source>
        <dbReference type="EMBL" id="MET9843921.1"/>
    </source>
</evidence>
<dbReference type="SUPFAM" id="SSF53649">
    <property type="entry name" value="Alkaline phosphatase-like"/>
    <property type="match status" value="1"/>
</dbReference>
<dbReference type="EMBL" id="JBEXPZ010000005">
    <property type="protein sequence ID" value="MET9843921.1"/>
    <property type="molecule type" value="Genomic_DNA"/>
</dbReference>
<gene>
    <name evidence="4" type="ORF">ABZZ21_04930</name>
</gene>
<evidence type="ECO:0000256" key="2">
    <source>
        <dbReference type="SAM" id="MobiDB-lite"/>
    </source>
</evidence>